<dbReference type="GO" id="GO:0008961">
    <property type="term" value="F:phosphatidylglycerol-prolipoprotein diacylglyceryl transferase activity"/>
    <property type="evidence" value="ECO:0007669"/>
    <property type="project" value="UniProtKB-UniRule"/>
</dbReference>
<dbReference type="PANTHER" id="PTHR30589:SF0">
    <property type="entry name" value="PHOSPHATIDYLGLYCEROL--PROLIPOPROTEIN DIACYLGLYCERYL TRANSFERASE"/>
    <property type="match status" value="1"/>
</dbReference>
<dbReference type="RefSeq" id="WP_181339252.1">
    <property type="nucleotide sequence ID" value="NZ_JAAKDE010000008.1"/>
</dbReference>
<dbReference type="InterPro" id="IPR001640">
    <property type="entry name" value="Lgt"/>
</dbReference>
<accession>A0A8J6LLV0</accession>
<sequence length="263" mass="29250">MFPVLFSFGRFNIYSYGFMVALTLLCGLLWVGAKAQKRGIATFDQITDLAFYVIIGGLIFAKLVNVLYEFRTYLYNPAAIFSGFTGSFFGAVIGGVLVGVWYTKRAQIATWRLADLIALYIPLGHSLGRIGCLLSGCCYGVASNLPWALPCAADDPTLRHPTQLYEILANVLIFAVLVVFDRRVQQGRGRYFDGFIFGLYVGLYCLARTVVEVFRDSQILAFGWLRTTQVFSLAIGLVVLSYLFGRLKKQAGDERRASSPLHN</sequence>
<feature type="transmembrane region" description="Helical" evidence="7">
    <location>
        <begin position="80"/>
        <end position="102"/>
    </location>
</feature>
<keyword evidence="2 7" id="KW-1003">Cell membrane</keyword>
<protein>
    <recommendedName>
        <fullName evidence="7">Phosphatidylglycerol--prolipoprotein diacylglyceryl transferase</fullName>
        <ecNumber evidence="7">2.5.1.145</ecNumber>
    </recommendedName>
</protein>
<keyword evidence="5 7" id="KW-1133">Transmembrane helix</keyword>
<comment type="caution">
    <text evidence="8">The sequence shown here is derived from an EMBL/GenBank/DDBJ whole genome shotgun (WGS) entry which is preliminary data.</text>
</comment>
<evidence type="ECO:0000256" key="6">
    <source>
        <dbReference type="ARBA" id="ARBA00023136"/>
    </source>
</evidence>
<evidence type="ECO:0000313" key="8">
    <source>
        <dbReference type="EMBL" id="MBA2132799.1"/>
    </source>
</evidence>
<feature type="transmembrane region" description="Helical" evidence="7">
    <location>
        <begin position="223"/>
        <end position="245"/>
    </location>
</feature>
<reference evidence="8" key="1">
    <citation type="submission" date="2020-06" db="EMBL/GenBank/DDBJ databases">
        <title>Novel chitinolytic bacterium.</title>
        <authorList>
            <person name="Ungkulpasvich U."/>
            <person name="Kosugi A."/>
            <person name="Uke A."/>
        </authorList>
    </citation>
    <scope>NUCLEOTIDE SEQUENCE</scope>
    <source>
        <strain evidence="8">UUS1-1</strain>
    </source>
</reference>
<dbReference type="GO" id="GO:0005886">
    <property type="term" value="C:plasma membrane"/>
    <property type="evidence" value="ECO:0007669"/>
    <property type="project" value="UniProtKB-SubCell"/>
</dbReference>
<dbReference type="PANTHER" id="PTHR30589">
    <property type="entry name" value="PROLIPOPROTEIN DIACYLGLYCERYL TRANSFERASE"/>
    <property type="match status" value="1"/>
</dbReference>
<feature type="transmembrane region" description="Helical" evidence="7">
    <location>
        <begin position="114"/>
        <end position="142"/>
    </location>
</feature>
<comment type="function">
    <text evidence="7">Catalyzes the transfer of the diacylglyceryl group from phosphatidylglycerol to the sulfhydryl group of the N-terminal cysteine of a prolipoprotein, the first step in the formation of mature lipoproteins.</text>
</comment>
<proteinExistence type="inferred from homology"/>
<feature type="transmembrane region" description="Helical" evidence="7">
    <location>
        <begin position="192"/>
        <end position="211"/>
    </location>
</feature>
<dbReference type="AlphaFoldDB" id="A0A8J6LLV0"/>
<comment type="catalytic activity">
    <reaction evidence="7">
        <text>L-cysteinyl-[prolipoprotein] + a 1,2-diacyl-sn-glycero-3-phospho-(1'-sn-glycerol) = an S-1,2-diacyl-sn-glyceryl-L-cysteinyl-[prolipoprotein] + sn-glycerol 1-phosphate + H(+)</text>
        <dbReference type="Rhea" id="RHEA:56712"/>
        <dbReference type="Rhea" id="RHEA-COMP:14679"/>
        <dbReference type="Rhea" id="RHEA-COMP:14680"/>
        <dbReference type="ChEBI" id="CHEBI:15378"/>
        <dbReference type="ChEBI" id="CHEBI:29950"/>
        <dbReference type="ChEBI" id="CHEBI:57685"/>
        <dbReference type="ChEBI" id="CHEBI:64716"/>
        <dbReference type="ChEBI" id="CHEBI:140658"/>
        <dbReference type="EC" id="2.5.1.145"/>
    </reaction>
</comment>
<dbReference type="EC" id="2.5.1.145" evidence="7"/>
<evidence type="ECO:0000256" key="5">
    <source>
        <dbReference type="ARBA" id="ARBA00022989"/>
    </source>
</evidence>
<dbReference type="UniPathway" id="UPA00664"/>
<evidence type="ECO:0000313" key="9">
    <source>
        <dbReference type="Proteomes" id="UP000657177"/>
    </source>
</evidence>
<comment type="subcellular location">
    <subcellularLocation>
        <location evidence="7">Cell membrane</location>
        <topology evidence="7">Multi-pass membrane protein</topology>
    </subcellularLocation>
</comment>
<feature type="transmembrane region" description="Helical" evidence="7">
    <location>
        <begin position="13"/>
        <end position="33"/>
    </location>
</feature>
<dbReference type="EMBL" id="JAAKDE010000008">
    <property type="protein sequence ID" value="MBA2132799.1"/>
    <property type="molecule type" value="Genomic_DNA"/>
</dbReference>
<comment type="similarity">
    <text evidence="1 7">Belongs to the Lgt family.</text>
</comment>
<evidence type="ECO:0000256" key="1">
    <source>
        <dbReference type="ARBA" id="ARBA00007150"/>
    </source>
</evidence>
<evidence type="ECO:0000256" key="2">
    <source>
        <dbReference type="ARBA" id="ARBA00022475"/>
    </source>
</evidence>
<evidence type="ECO:0000256" key="4">
    <source>
        <dbReference type="ARBA" id="ARBA00022692"/>
    </source>
</evidence>
<gene>
    <name evidence="7" type="primary">lgt</name>
    <name evidence="8" type="ORF">G5B42_04475</name>
</gene>
<evidence type="ECO:0000256" key="7">
    <source>
        <dbReference type="HAMAP-Rule" id="MF_01147"/>
    </source>
</evidence>
<keyword evidence="6 7" id="KW-0472">Membrane</keyword>
<name>A0A8J6LLV0_9FIRM</name>
<dbReference type="Pfam" id="PF01790">
    <property type="entry name" value="LGT"/>
    <property type="match status" value="1"/>
</dbReference>
<keyword evidence="4 7" id="KW-0812">Transmembrane</keyword>
<feature type="transmembrane region" description="Helical" evidence="7">
    <location>
        <begin position="49"/>
        <end position="68"/>
    </location>
</feature>
<feature type="transmembrane region" description="Helical" evidence="7">
    <location>
        <begin position="162"/>
        <end position="180"/>
    </location>
</feature>
<evidence type="ECO:0000256" key="3">
    <source>
        <dbReference type="ARBA" id="ARBA00022679"/>
    </source>
</evidence>
<dbReference type="GO" id="GO:0042158">
    <property type="term" value="P:lipoprotein biosynthetic process"/>
    <property type="evidence" value="ECO:0007669"/>
    <property type="project" value="UniProtKB-UniRule"/>
</dbReference>
<dbReference type="HAMAP" id="MF_01147">
    <property type="entry name" value="Lgt"/>
    <property type="match status" value="1"/>
</dbReference>
<feature type="binding site" evidence="7">
    <location>
        <position position="129"/>
    </location>
    <ligand>
        <name>a 1,2-diacyl-sn-glycero-3-phospho-(1'-sn-glycerol)</name>
        <dbReference type="ChEBI" id="CHEBI:64716"/>
    </ligand>
</feature>
<dbReference type="Proteomes" id="UP000657177">
    <property type="component" value="Unassembled WGS sequence"/>
</dbReference>
<organism evidence="8 9">
    <name type="scientific">Capillibacterium thermochitinicola</name>
    <dbReference type="NCBI Taxonomy" id="2699427"/>
    <lineage>
        <taxon>Bacteria</taxon>
        <taxon>Bacillati</taxon>
        <taxon>Bacillota</taxon>
        <taxon>Capillibacterium</taxon>
    </lineage>
</organism>
<keyword evidence="9" id="KW-1185">Reference proteome</keyword>
<keyword evidence="3 7" id="KW-0808">Transferase</keyword>
<comment type="pathway">
    <text evidence="7">Protein modification; lipoprotein biosynthesis (diacylglyceryl transfer).</text>
</comment>